<feature type="region of interest" description="Disordered" evidence="1">
    <location>
        <begin position="1"/>
        <end position="22"/>
    </location>
</feature>
<sequence>MFSSGQFLGHEEREPISPAIPEEGIHEVEFKNKRTNVVRLLPNGFQERKLRRLADTSAKLFNELNYERRQQFFQEKEVDFRGTRNKYYEKYKRTLKVNADQV</sequence>
<feature type="non-terminal residue" evidence="2">
    <location>
        <position position="102"/>
    </location>
</feature>
<organism evidence="2 3">
    <name type="scientific">Candidatus Marsarchaeota G1 archaeon OSP_D</name>
    <dbReference type="NCBI Taxonomy" id="1978155"/>
    <lineage>
        <taxon>Archaea</taxon>
        <taxon>Candidatus Marsarchaeota</taxon>
        <taxon>Candidatus Marsarchaeota group 1</taxon>
    </lineage>
</organism>
<name>A0A2R6A659_9ARCH</name>
<evidence type="ECO:0000313" key="3">
    <source>
        <dbReference type="Proteomes" id="UP000240880"/>
    </source>
</evidence>
<protein>
    <submittedName>
        <fullName evidence="2">Transposase</fullName>
    </submittedName>
</protein>
<reference evidence="2 3" key="1">
    <citation type="submission" date="2017-04" db="EMBL/GenBank/DDBJ databases">
        <title>Novel microbial lineages endemic to geothermal iron-oxide mats fill important gaps in the evolutionary history of Archaea.</title>
        <authorList>
            <person name="Jay Z.J."/>
            <person name="Beam J.P."/>
            <person name="Dlakic M."/>
            <person name="Rusch D.B."/>
            <person name="Kozubal M.A."/>
            <person name="Inskeep W.P."/>
        </authorList>
    </citation>
    <scope>NUCLEOTIDE SEQUENCE [LARGE SCALE GENOMIC DNA]</scope>
    <source>
        <strain evidence="2">OSP_D</strain>
    </source>
</reference>
<proteinExistence type="predicted"/>
<evidence type="ECO:0000313" key="2">
    <source>
        <dbReference type="EMBL" id="PSN81849.1"/>
    </source>
</evidence>
<gene>
    <name evidence="2" type="ORF">B9Q01_09825</name>
</gene>
<accession>A0A2R6A659</accession>
<dbReference type="AlphaFoldDB" id="A0A2R6A659"/>
<dbReference type="Proteomes" id="UP000240880">
    <property type="component" value="Unassembled WGS sequence"/>
</dbReference>
<evidence type="ECO:0000256" key="1">
    <source>
        <dbReference type="SAM" id="MobiDB-lite"/>
    </source>
</evidence>
<dbReference type="EMBL" id="NEXC01000133">
    <property type="protein sequence ID" value="PSN81849.1"/>
    <property type="molecule type" value="Genomic_DNA"/>
</dbReference>
<comment type="caution">
    <text evidence="2">The sequence shown here is derived from an EMBL/GenBank/DDBJ whole genome shotgun (WGS) entry which is preliminary data.</text>
</comment>